<evidence type="ECO:0000313" key="6">
    <source>
        <dbReference type="Proteomes" id="UP001652660"/>
    </source>
</evidence>
<dbReference type="Proteomes" id="UP001652660">
    <property type="component" value="Chromosome 1e"/>
</dbReference>
<dbReference type="InterPro" id="IPR050148">
    <property type="entry name" value="Terpene_synthase-like"/>
</dbReference>
<dbReference type="InterPro" id="IPR036965">
    <property type="entry name" value="Terpene_synth_N_sf"/>
</dbReference>
<dbReference type="PANTHER" id="PTHR31739">
    <property type="entry name" value="ENT-COPALYL DIPHOSPHATE SYNTHASE, CHLOROPLASTIC"/>
    <property type="match status" value="1"/>
</dbReference>
<evidence type="ECO:0000256" key="3">
    <source>
        <dbReference type="ARBA" id="ARBA00022842"/>
    </source>
</evidence>
<evidence type="ECO:0000256" key="2">
    <source>
        <dbReference type="ARBA" id="ARBA00022723"/>
    </source>
</evidence>
<evidence type="ECO:0000259" key="4">
    <source>
        <dbReference type="Pfam" id="PF01397"/>
    </source>
</evidence>
<feature type="domain" description="Terpene synthase N-terminal" evidence="4">
    <location>
        <begin position="282"/>
        <end position="488"/>
    </location>
</feature>
<sequence>MASATAAATALLGLCNTTRRFVSFRPNSGPSESTLISGTWPRPGKSLHHNFRLRCSTLSSPPTKELDEGSQNGKPVTKWQGILEEGSTENGIVEVVSTSSRIEESIESIRSMLRSMDDGDISISAYDTAWVALVEDVNGSGGPQFATSLQWIADNQLSDGSWGDSKIFSAHDRILNTLGCVVALKSWNMHPEKCEQGLLFIRDNIHKLEDENAEHMPIGFEVAFPSLIEIAKKLSIEIPADSAILQEIYDRRNIKLTRIPKEIMHTIPTTLLHSLEGMPDLDWQRLLSLKCEDGSFLFSPSSTGFALMQTKDADCLRYLTKIVQKFNGGVPNVYPVDLFEHLWAIDRLQRLGISRYFKPEIEECIDYVHRYWTEKGICWARNTHVYDIDDTAMAFRLLRQHGYTVSADVFRNFEKDGGFFAFAGQSNQAVTGMYNLYRACQVMFPGEEVLADARKFSSEFLQDKRANNELLDKWIIMKDLPGEVGYALDVPWYASLPRVETRWYLEQYGGEDDVWIGKTLYRMGKVNNNVYLELGKSDYNNCQALHQLEWRRIQKWYAECGLGEYGLSERSLLLAYYLAAASVFEPERSKERLAWAKTTALIHTLTSYFSSEQMAGDHIEAFLRDFQRSSSNLDHTAGERYGPTQGLLRTVLGTLNQLSLDAVLVHGRDIHQYLRRAWEKWLIALQAGGEMGQEEAELTVRTLNLCAGGYPSEELLLSHPKYQQLMRLTSRVCHQIRHFENKKVQHGRDNNGSANAGGITSVSSIEADMQELAKLVLTGSPSDLDADVKQTFLTVARSFYYTAHCNPGTVNYHMAKVLFERVL</sequence>
<keyword evidence="2" id="KW-0479">Metal-binding</keyword>
<dbReference type="InterPro" id="IPR008930">
    <property type="entry name" value="Terpenoid_cyclase/PrenylTrfase"/>
</dbReference>
<comment type="cofactor">
    <cofactor evidence="1">
        <name>Mg(2+)</name>
        <dbReference type="ChEBI" id="CHEBI:18420"/>
    </cofactor>
</comment>
<feature type="domain" description="Terpene synthase metal-binding" evidence="5">
    <location>
        <begin position="572"/>
        <end position="684"/>
    </location>
</feature>
<dbReference type="GeneID" id="113733423"/>
<name>A0ABM4VXP8_COFAR</name>
<gene>
    <name evidence="7" type="primary">LOC113733423</name>
</gene>
<reference evidence="6" key="1">
    <citation type="journal article" date="2025" name="Foods">
        <title>Unveiling the Microbial Signatures of Arabica Coffee Cherries: Insights into Ripeness Specific Diversity, Functional Traits, and Implications for Quality and Safety.</title>
        <authorList>
            <consortium name="RefSeq"/>
            <person name="Tenea G.N."/>
            <person name="Cifuentes V."/>
            <person name="Reyes P."/>
            <person name="Cevallos-Vallejos M."/>
        </authorList>
    </citation>
    <scope>NUCLEOTIDE SEQUENCE [LARGE SCALE GENOMIC DNA]</scope>
</reference>
<dbReference type="Pfam" id="PF03936">
    <property type="entry name" value="Terpene_synth_C"/>
    <property type="match status" value="1"/>
</dbReference>
<dbReference type="InterPro" id="IPR005630">
    <property type="entry name" value="Terpene_synthase_metal-bd"/>
</dbReference>
<dbReference type="Gene3D" id="1.50.10.130">
    <property type="entry name" value="Terpene synthase, N-terminal domain"/>
    <property type="match status" value="1"/>
</dbReference>
<dbReference type="InterPro" id="IPR008949">
    <property type="entry name" value="Isoprenoid_synthase_dom_sf"/>
</dbReference>
<keyword evidence="6" id="KW-1185">Reference proteome</keyword>
<dbReference type="Pfam" id="PF01397">
    <property type="entry name" value="Terpene_synth"/>
    <property type="match status" value="1"/>
</dbReference>
<dbReference type="Gene3D" id="1.10.600.10">
    <property type="entry name" value="Farnesyl Diphosphate Synthase"/>
    <property type="match status" value="1"/>
</dbReference>
<evidence type="ECO:0000313" key="7">
    <source>
        <dbReference type="RefSeq" id="XP_071924304.1"/>
    </source>
</evidence>
<dbReference type="SFLD" id="SFLDG01014">
    <property type="entry name" value="Terpene_Cyclase_Like_1_N-term"/>
    <property type="match status" value="1"/>
</dbReference>
<keyword evidence="3" id="KW-0460">Magnesium</keyword>
<dbReference type="RefSeq" id="XP_071924304.1">
    <property type="nucleotide sequence ID" value="XM_072068203.1"/>
</dbReference>
<reference evidence="7" key="2">
    <citation type="submission" date="2025-08" db="UniProtKB">
        <authorList>
            <consortium name="RefSeq"/>
        </authorList>
    </citation>
    <scope>IDENTIFICATION</scope>
    <source>
        <tissue evidence="7">Leaves</tissue>
    </source>
</reference>
<accession>A0ABM4VXP8</accession>
<dbReference type="InterPro" id="IPR001906">
    <property type="entry name" value="Terpene_synth_N"/>
</dbReference>
<dbReference type="PANTHER" id="PTHR31739:SF4">
    <property type="entry name" value="ENT-COPALYL DIPHOSPHATE SYNTHASE, CHLOROPLASTIC"/>
    <property type="match status" value="1"/>
</dbReference>
<evidence type="ECO:0000256" key="1">
    <source>
        <dbReference type="ARBA" id="ARBA00001946"/>
    </source>
</evidence>
<dbReference type="Gene3D" id="1.50.10.160">
    <property type="match status" value="1"/>
</dbReference>
<protein>
    <submittedName>
        <fullName evidence="7">Ent-copalyl diphosphate synthase 1-like isoform X1</fullName>
    </submittedName>
</protein>
<dbReference type="SUPFAM" id="SSF48576">
    <property type="entry name" value="Terpenoid synthases"/>
    <property type="match status" value="1"/>
</dbReference>
<dbReference type="SFLD" id="SFLDG01605">
    <property type="entry name" value="Terpene_Cyclase_Like_1_N-term"/>
    <property type="match status" value="1"/>
</dbReference>
<proteinExistence type="predicted"/>
<evidence type="ECO:0000259" key="5">
    <source>
        <dbReference type="Pfam" id="PF03936"/>
    </source>
</evidence>
<organism evidence="6 7">
    <name type="scientific">Coffea arabica</name>
    <name type="common">Arabian coffee</name>
    <dbReference type="NCBI Taxonomy" id="13443"/>
    <lineage>
        <taxon>Eukaryota</taxon>
        <taxon>Viridiplantae</taxon>
        <taxon>Streptophyta</taxon>
        <taxon>Embryophyta</taxon>
        <taxon>Tracheophyta</taxon>
        <taxon>Spermatophyta</taxon>
        <taxon>Magnoliopsida</taxon>
        <taxon>eudicotyledons</taxon>
        <taxon>Gunneridae</taxon>
        <taxon>Pentapetalae</taxon>
        <taxon>asterids</taxon>
        <taxon>lamiids</taxon>
        <taxon>Gentianales</taxon>
        <taxon>Rubiaceae</taxon>
        <taxon>Ixoroideae</taxon>
        <taxon>Gardenieae complex</taxon>
        <taxon>Bertiereae - Coffeeae clade</taxon>
        <taxon>Coffeeae</taxon>
        <taxon>Coffea</taxon>
    </lineage>
</organism>
<dbReference type="SUPFAM" id="SSF48239">
    <property type="entry name" value="Terpenoid cyclases/Protein prenyltransferases"/>
    <property type="match status" value="2"/>
</dbReference>